<keyword evidence="2" id="KW-0812">Transmembrane</keyword>
<accession>A0ABW6RU53</accession>
<dbReference type="Pfam" id="PF20226">
    <property type="entry name" value="DUF6585"/>
    <property type="match status" value="1"/>
</dbReference>
<gene>
    <name evidence="3" type="ORF">ACFYXQ_03250</name>
</gene>
<keyword evidence="2" id="KW-1133">Transmembrane helix</keyword>
<evidence type="ECO:0000256" key="1">
    <source>
        <dbReference type="SAM" id="MobiDB-lite"/>
    </source>
</evidence>
<name>A0ABW6RU53_9NOCA</name>
<feature type="transmembrane region" description="Helical" evidence="2">
    <location>
        <begin position="51"/>
        <end position="69"/>
    </location>
</feature>
<feature type="compositionally biased region" description="Acidic residues" evidence="1">
    <location>
        <begin position="341"/>
        <end position="352"/>
    </location>
</feature>
<feature type="region of interest" description="Disordered" evidence="1">
    <location>
        <begin position="1"/>
        <end position="20"/>
    </location>
</feature>
<evidence type="ECO:0000256" key="2">
    <source>
        <dbReference type="SAM" id="Phobius"/>
    </source>
</evidence>
<dbReference type="Proteomes" id="UP001601992">
    <property type="component" value="Unassembled WGS sequence"/>
</dbReference>
<dbReference type="InterPro" id="IPR046492">
    <property type="entry name" value="DUF6585"/>
</dbReference>
<proteinExistence type="predicted"/>
<organism evidence="3 4">
    <name type="scientific">Nocardia jiangxiensis</name>
    <dbReference type="NCBI Taxonomy" id="282685"/>
    <lineage>
        <taxon>Bacteria</taxon>
        <taxon>Bacillati</taxon>
        <taxon>Actinomycetota</taxon>
        <taxon>Actinomycetes</taxon>
        <taxon>Mycobacteriales</taxon>
        <taxon>Nocardiaceae</taxon>
        <taxon>Nocardia</taxon>
    </lineage>
</organism>
<sequence length="367" mass="39155">MTTPSTVQHGTGGTGERPPVPLTRLVHLMAEYQKLGAHRQTFLPASMSEDTFVRACGLIAGGLAIVAGICATASWWTGTIVFAILALIPLVAAWLRGSLTGAVRTARMDMFDHGLTVYRSGQEITAFRWDTAEVRQSVIPLHGSAAATTTEYSLTLDGPDGSHESFDERQFDGAHEWGPAIQSAVTAAQLPRAVAAIDAGQRVPFGEIAVDLAELAFAGSNYPWEQVDTIDAQGGLIRFKSGSRWVTLPPIEAIPNFYIFNEVAERLRMAAATEIAEAGVRRSGTVDTPLDPAHAVVENPSTPEVPGEGSPEAESSVEVSPDAESPDAESPSDESRAAESLNDESQDVETLSDEVRSTRSDEVRSEV</sequence>
<feature type="compositionally biased region" description="Basic and acidic residues" evidence="1">
    <location>
        <begin position="353"/>
        <end position="367"/>
    </location>
</feature>
<feature type="transmembrane region" description="Helical" evidence="2">
    <location>
        <begin position="75"/>
        <end position="95"/>
    </location>
</feature>
<feature type="region of interest" description="Disordered" evidence="1">
    <location>
        <begin position="280"/>
        <end position="367"/>
    </location>
</feature>
<dbReference type="EMBL" id="JBIAQY010000001">
    <property type="protein sequence ID" value="MFF3566780.1"/>
    <property type="molecule type" value="Genomic_DNA"/>
</dbReference>
<protein>
    <submittedName>
        <fullName evidence="3">DUF6585 family protein</fullName>
    </submittedName>
</protein>
<evidence type="ECO:0000313" key="4">
    <source>
        <dbReference type="Proteomes" id="UP001601992"/>
    </source>
</evidence>
<keyword evidence="4" id="KW-1185">Reference proteome</keyword>
<keyword evidence="2" id="KW-0472">Membrane</keyword>
<evidence type="ECO:0000313" key="3">
    <source>
        <dbReference type="EMBL" id="MFF3566780.1"/>
    </source>
</evidence>
<dbReference type="RefSeq" id="WP_063712931.1">
    <property type="nucleotide sequence ID" value="NZ_JBIAQY010000001.1"/>
</dbReference>
<comment type="caution">
    <text evidence="3">The sequence shown here is derived from an EMBL/GenBank/DDBJ whole genome shotgun (WGS) entry which is preliminary data.</text>
</comment>
<reference evidence="3 4" key="1">
    <citation type="submission" date="2024-10" db="EMBL/GenBank/DDBJ databases">
        <title>The Natural Products Discovery Center: Release of the First 8490 Sequenced Strains for Exploring Actinobacteria Biosynthetic Diversity.</title>
        <authorList>
            <person name="Kalkreuter E."/>
            <person name="Kautsar S.A."/>
            <person name="Yang D."/>
            <person name="Bader C.D."/>
            <person name="Teijaro C.N."/>
            <person name="Fluegel L."/>
            <person name="Davis C.M."/>
            <person name="Simpson J.R."/>
            <person name="Lauterbach L."/>
            <person name="Steele A.D."/>
            <person name="Gui C."/>
            <person name="Meng S."/>
            <person name="Li G."/>
            <person name="Viehrig K."/>
            <person name="Ye F."/>
            <person name="Su P."/>
            <person name="Kiefer A.F."/>
            <person name="Nichols A."/>
            <person name="Cepeda A.J."/>
            <person name="Yan W."/>
            <person name="Fan B."/>
            <person name="Jiang Y."/>
            <person name="Adhikari A."/>
            <person name="Zheng C.-J."/>
            <person name="Schuster L."/>
            <person name="Cowan T.M."/>
            <person name="Smanski M.J."/>
            <person name="Chevrette M.G."/>
            <person name="De Carvalho L.P.S."/>
            <person name="Shen B."/>
        </authorList>
    </citation>
    <scope>NUCLEOTIDE SEQUENCE [LARGE SCALE GENOMIC DNA]</scope>
    <source>
        <strain evidence="3 4">NPDC002593</strain>
    </source>
</reference>
<feature type="compositionally biased region" description="Low complexity" evidence="1">
    <location>
        <begin position="304"/>
        <end position="323"/>
    </location>
</feature>